<protein>
    <submittedName>
        <fullName evidence="1">Uncharacterized protein</fullName>
    </submittedName>
</protein>
<comment type="caution">
    <text evidence="1">The sequence shown here is derived from an EMBL/GenBank/DDBJ whole genome shotgun (WGS) entry which is preliminary data.</text>
</comment>
<evidence type="ECO:0000313" key="1">
    <source>
        <dbReference type="EMBL" id="OIQ65643.1"/>
    </source>
</evidence>
<reference evidence="1" key="1">
    <citation type="submission" date="2016-10" db="EMBL/GenBank/DDBJ databases">
        <title>Sequence of Gallionella enrichment culture.</title>
        <authorList>
            <person name="Poehlein A."/>
            <person name="Muehling M."/>
            <person name="Daniel R."/>
        </authorList>
    </citation>
    <scope>NUCLEOTIDE SEQUENCE</scope>
</reference>
<accession>A0A1J5PK19</accession>
<dbReference type="AlphaFoldDB" id="A0A1J5PK19"/>
<organism evidence="1">
    <name type="scientific">mine drainage metagenome</name>
    <dbReference type="NCBI Taxonomy" id="410659"/>
    <lineage>
        <taxon>unclassified sequences</taxon>
        <taxon>metagenomes</taxon>
        <taxon>ecological metagenomes</taxon>
    </lineage>
</organism>
<dbReference type="EMBL" id="MLJW01007163">
    <property type="protein sequence ID" value="OIQ65643.1"/>
    <property type="molecule type" value="Genomic_DNA"/>
</dbReference>
<name>A0A1J5PK19_9ZZZZ</name>
<sequence>MEAALWLAGELGLSADELQSFEPDAEAVIRTSLLVLATHGQELPDWIGFEKMIVAMRQKGSTVVGAALQLPKGLPDDYRDAVEAVRQSVLADLPKLTQTRISVRKLFDQTPAFMGRYFWIEDALSDVGQYDRARSVAWNKFTRDHDDDGTLLTLLLCVATGVAAKPLLTQKAATGLIRKIRRTGWQPELASNYIKEHAPAQHQDDYARLWHDFVDEAQATLLSEHDGRLTDALALLRRDCNVS</sequence>
<proteinExistence type="predicted"/>
<gene>
    <name evidence="1" type="ORF">GALL_527970</name>
</gene>